<dbReference type="EMBL" id="KZ994838">
    <property type="protein sequence ID" value="RKO91933.1"/>
    <property type="molecule type" value="Genomic_DNA"/>
</dbReference>
<keyword evidence="2" id="KW-0472">Membrane</keyword>
<evidence type="ECO:0000256" key="1">
    <source>
        <dbReference type="SAM" id="MobiDB-lite"/>
    </source>
</evidence>
<dbReference type="Proteomes" id="UP000269721">
    <property type="component" value="Unassembled WGS sequence"/>
</dbReference>
<evidence type="ECO:0000256" key="2">
    <source>
        <dbReference type="SAM" id="Phobius"/>
    </source>
</evidence>
<keyword evidence="2" id="KW-1133">Transmembrane helix</keyword>
<keyword evidence="2" id="KW-0812">Transmembrane</keyword>
<keyword evidence="4" id="KW-1185">Reference proteome</keyword>
<name>A0A4P9WJ30_9FUNG</name>
<dbReference type="AlphaFoldDB" id="A0A4P9WJ30"/>
<gene>
    <name evidence="3" type="ORF">BDK51DRAFT_30637</name>
</gene>
<proteinExistence type="predicted"/>
<feature type="transmembrane region" description="Helical" evidence="2">
    <location>
        <begin position="496"/>
        <end position="513"/>
    </location>
</feature>
<feature type="region of interest" description="Disordered" evidence="1">
    <location>
        <begin position="90"/>
        <end position="137"/>
    </location>
</feature>
<accession>A0A4P9WJ30</accession>
<evidence type="ECO:0008006" key="5">
    <source>
        <dbReference type="Google" id="ProtNLM"/>
    </source>
</evidence>
<organism evidence="3 4">
    <name type="scientific">Blyttiomyces helicus</name>
    <dbReference type="NCBI Taxonomy" id="388810"/>
    <lineage>
        <taxon>Eukaryota</taxon>
        <taxon>Fungi</taxon>
        <taxon>Fungi incertae sedis</taxon>
        <taxon>Chytridiomycota</taxon>
        <taxon>Chytridiomycota incertae sedis</taxon>
        <taxon>Chytridiomycetes</taxon>
        <taxon>Chytridiomycetes incertae sedis</taxon>
        <taxon>Blyttiomyces</taxon>
    </lineage>
</organism>
<reference evidence="4" key="1">
    <citation type="journal article" date="2018" name="Nat. Microbiol.">
        <title>Leveraging single-cell genomics to expand the fungal tree of life.</title>
        <authorList>
            <person name="Ahrendt S.R."/>
            <person name="Quandt C.A."/>
            <person name="Ciobanu D."/>
            <person name="Clum A."/>
            <person name="Salamov A."/>
            <person name="Andreopoulos B."/>
            <person name="Cheng J.F."/>
            <person name="Woyke T."/>
            <person name="Pelin A."/>
            <person name="Henrissat B."/>
            <person name="Reynolds N.K."/>
            <person name="Benny G.L."/>
            <person name="Smith M.E."/>
            <person name="James T.Y."/>
            <person name="Grigoriev I.V."/>
        </authorList>
    </citation>
    <scope>NUCLEOTIDE SEQUENCE [LARGE SCALE GENOMIC DNA]</scope>
</reference>
<evidence type="ECO:0000313" key="3">
    <source>
        <dbReference type="EMBL" id="RKO91933.1"/>
    </source>
</evidence>
<feature type="compositionally biased region" description="Low complexity" evidence="1">
    <location>
        <begin position="118"/>
        <end position="137"/>
    </location>
</feature>
<evidence type="ECO:0000313" key="4">
    <source>
        <dbReference type="Proteomes" id="UP000269721"/>
    </source>
</evidence>
<sequence>MVAAPTTTAAADPALEAVDCSPLPPSLKMSRKVFLKKSKKNLQDVCRLLDISFSGSCGWDQGDRNLIMTACKIAPDAPYETASMNFKQKAKDTPTEGYQAGASLPDTPAPPKHWKKQSAPTVRATPATTPAPGSTGAATTIRRYPCAHAAAGAPALATADVLLTEMDPESKDVMPEDRELRGSLLRATRDEKVKLPELTSRCMSVERGTLGGTTDNLKGFDEEDESMTLSMSWTCWLTNPFFNTLSKRPTTMHGSATGVGMDGDLHLDGGCGLAGAEQLLVSDPNLQQPAICDAMKQKRFMAIKQYLHFNNNMKQPTRCTPGFNKVFKSSASTGGWKQIMPAKPIRHSIKIFVNTKFATRYIYNRQLSVSTGSGSVPLQKFPLSGGIFYIRRNLKESPKYCNLPRNIRLAKYTGFIMKGSMTRDHISKMGIVNGFIFSMISSEIRSNPWQVFLHDPKGNRKTILFVEIARMNNQYMGSVDLADMRMRFSGMHLSNPWLLIPTLLLLIVAYFHLERLCHLRCPSKLIYRTATAAYLHQLQQPEEGTRIPQGVGLGNDGG</sequence>
<protein>
    <recommendedName>
        <fullName evidence="5">PiggyBac transposable element-derived protein domain-containing protein</fullName>
    </recommendedName>
</protein>